<keyword evidence="8 10" id="KW-0648">Protein biosynthesis</keyword>
<evidence type="ECO:0000256" key="7">
    <source>
        <dbReference type="ARBA" id="ARBA00022840"/>
    </source>
</evidence>
<dbReference type="InterPro" id="IPR020556">
    <property type="entry name" value="Amidase_CS"/>
</dbReference>
<dbReference type="InterPro" id="IPR036928">
    <property type="entry name" value="AS_sf"/>
</dbReference>
<comment type="caution">
    <text evidence="12">The sequence shown here is derived from an EMBL/GenBank/DDBJ whole genome shotgun (WGS) entry which is preliminary data.</text>
</comment>
<evidence type="ECO:0000256" key="3">
    <source>
        <dbReference type="ARBA" id="ARBA00012739"/>
    </source>
</evidence>
<dbReference type="PANTHER" id="PTHR11895:SF151">
    <property type="entry name" value="GLUTAMYL-TRNA(GLN) AMIDOTRANSFERASE SUBUNIT A"/>
    <property type="match status" value="1"/>
</dbReference>
<dbReference type="GO" id="GO:0005524">
    <property type="term" value="F:ATP binding"/>
    <property type="evidence" value="ECO:0007669"/>
    <property type="project" value="UniProtKB-KW"/>
</dbReference>
<keyword evidence="5 10" id="KW-0436">Ligase</keyword>
<evidence type="ECO:0000256" key="6">
    <source>
        <dbReference type="ARBA" id="ARBA00022741"/>
    </source>
</evidence>
<evidence type="ECO:0000256" key="10">
    <source>
        <dbReference type="HAMAP-Rule" id="MF_00120"/>
    </source>
</evidence>
<comment type="function">
    <text evidence="10">Allows the formation of correctly charged Gln-tRNA(Gln) through the transamidation of misacylated Glu-tRNA(Gln) in organisms which lack glutaminyl-tRNA synthetase. The reaction takes place in the presence of glutamine and ATP through an activated gamma-phospho-Glu-tRNA(Gln).</text>
</comment>
<keyword evidence="13" id="KW-1185">Reference proteome</keyword>
<evidence type="ECO:0000256" key="2">
    <source>
        <dbReference type="ARBA" id="ARBA00011123"/>
    </source>
</evidence>
<dbReference type="OrthoDB" id="9811471at2"/>
<protein>
    <recommendedName>
        <fullName evidence="4 10">Glutamyl-tRNA(Gln) amidotransferase subunit A</fullName>
        <shortName evidence="10">Glu-ADT subunit A</shortName>
        <ecNumber evidence="3 10">6.3.5.7</ecNumber>
    </recommendedName>
</protein>
<proteinExistence type="inferred from homology"/>
<dbReference type="AlphaFoldDB" id="A0A316TRH2"/>
<dbReference type="EC" id="6.3.5.7" evidence="3 10"/>
<dbReference type="PROSITE" id="PS00571">
    <property type="entry name" value="AMIDASES"/>
    <property type="match status" value="1"/>
</dbReference>
<dbReference type="EMBL" id="QGGB01000005">
    <property type="protein sequence ID" value="PWN07020.1"/>
    <property type="molecule type" value="Genomic_DNA"/>
</dbReference>
<dbReference type="InterPro" id="IPR004412">
    <property type="entry name" value="GatA"/>
</dbReference>
<feature type="active site" description="Charge relay system" evidence="10">
    <location>
        <position position="74"/>
    </location>
</feature>
<feature type="active site" description="Acyl-ester intermediate" evidence="10">
    <location>
        <position position="173"/>
    </location>
</feature>
<evidence type="ECO:0000256" key="1">
    <source>
        <dbReference type="ARBA" id="ARBA00008069"/>
    </source>
</evidence>
<reference evidence="12 13" key="1">
    <citation type="submission" date="2018-05" db="EMBL/GenBank/DDBJ databases">
        <title>Rhodohalobacter halophilus gen. nov., sp. nov., a moderately halophilic member of the family Balneolaceae.</title>
        <authorList>
            <person name="Liu Z.-W."/>
        </authorList>
    </citation>
    <scope>NUCLEOTIDE SEQUENCE [LARGE SCALE GENOMIC DNA]</scope>
    <source>
        <strain evidence="12 13">8A47</strain>
    </source>
</reference>
<dbReference type="Proteomes" id="UP000245533">
    <property type="component" value="Unassembled WGS sequence"/>
</dbReference>
<dbReference type="PANTHER" id="PTHR11895">
    <property type="entry name" value="TRANSAMIDASE"/>
    <property type="match status" value="1"/>
</dbReference>
<sequence length="512" mass="55449">MKNLLSVQEQLRSGKSDLEEIASQYLERIKEINPAVNAMVQFDEKSVQDEAGRISKKIKDGSAGPLAGAVVGVKDVLCERGKKVTCSSAMLKDFESVYDASVIRSLREKDALLIGRCNMDEFAMGSSNENTIFGPARNPVDTEYVPGGSSGGSAAAVAADMCDVSLGSDTGGSIRQPAAYCGVVGLKPTYSRVSRYGLVAFASSFDCIGPIGKNVTDTALVLQHIAGHDTMDNSSSRKPVDDYLKGLESEDRKLRIGVPEEYFGEGLDDNVRKLIEEQISALEKDGAKIVPVSLPHTKYGIATYYILATAEASSNLARYDGIRYGHRADFREIEEELGKETRAIEKDIKNAVGAGKEEAIERLSALDSPLVRLYKKSRTEGFGDEVKRRIMLGTYVLSAGYYDAYYAKAQKVRRLIKEDFESVFSDVDVVVSPTAPTTAFKVGENQDDPISMYLNDVYTISANLAGICGISVPAGTHPNGLPVGIQFMGNSFRETDILQAARRVEMINGAGS</sequence>
<dbReference type="InterPro" id="IPR000120">
    <property type="entry name" value="Amidase"/>
</dbReference>
<dbReference type="GO" id="GO:0006412">
    <property type="term" value="P:translation"/>
    <property type="evidence" value="ECO:0007669"/>
    <property type="project" value="UniProtKB-UniRule"/>
</dbReference>
<dbReference type="HAMAP" id="MF_00120">
    <property type="entry name" value="GatA"/>
    <property type="match status" value="1"/>
</dbReference>
<organism evidence="12 13">
    <name type="scientific">Rhodohalobacter mucosus</name>
    <dbReference type="NCBI Taxonomy" id="2079485"/>
    <lineage>
        <taxon>Bacteria</taxon>
        <taxon>Pseudomonadati</taxon>
        <taxon>Balneolota</taxon>
        <taxon>Balneolia</taxon>
        <taxon>Balneolales</taxon>
        <taxon>Balneolaceae</taxon>
        <taxon>Rhodohalobacter</taxon>
    </lineage>
</organism>
<dbReference type="SUPFAM" id="SSF75304">
    <property type="entry name" value="Amidase signature (AS) enzymes"/>
    <property type="match status" value="1"/>
</dbReference>
<accession>A0A316TRH2</accession>
<evidence type="ECO:0000259" key="11">
    <source>
        <dbReference type="Pfam" id="PF01425"/>
    </source>
</evidence>
<evidence type="ECO:0000256" key="5">
    <source>
        <dbReference type="ARBA" id="ARBA00022598"/>
    </source>
</evidence>
<keyword evidence="7 10" id="KW-0067">ATP-binding</keyword>
<evidence type="ECO:0000313" key="12">
    <source>
        <dbReference type="EMBL" id="PWN07020.1"/>
    </source>
</evidence>
<dbReference type="GO" id="GO:0050567">
    <property type="term" value="F:glutaminyl-tRNA synthase (glutamine-hydrolyzing) activity"/>
    <property type="evidence" value="ECO:0007669"/>
    <property type="project" value="UniProtKB-UniRule"/>
</dbReference>
<evidence type="ECO:0000256" key="4">
    <source>
        <dbReference type="ARBA" id="ARBA00014428"/>
    </source>
</evidence>
<feature type="domain" description="Amidase" evidence="11">
    <location>
        <begin position="20"/>
        <end position="498"/>
    </location>
</feature>
<dbReference type="GO" id="GO:0030956">
    <property type="term" value="C:glutamyl-tRNA(Gln) amidotransferase complex"/>
    <property type="evidence" value="ECO:0007669"/>
    <property type="project" value="InterPro"/>
</dbReference>
<keyword evidence="12" id="KW-0808">Transferase</keyword>
<dbReference type="GO" id="GO:0016740">
    <property type="term" value="F:transferase activity"/>
    <property type="evidence" value="ECO:0007669"/>
    <property type="project" value="UniProtKB-KW"/>
</dbReference>
<gene>
    <name evidence="10" type="primary">gatA</name>
    <name evidence="12" type="ORF">DDZ15_07045</name>
</gene>
<name>A0A316TRH2_9BACT</name>
<comment type="similarity">
    <text evidence="1 10">Belongs to the amidase family. GatA subfamily.</text>
</comment>
<evidence type="ECO:0000313" key="13">
    <source>
        <dbReference type="Proteomes" id="UP000245533"/>
    </source>
</evidence>
<feature type="active site" description="Charge relay system" evidence="10">
    <location>
        <position position="149"/>
    </location>
</feature>
<dbReference type="InterPro" id="IPR023631">
    <property type="entry name" value="Amidase_dom"/>
</dbReference>
<evidence type="ECO:0000256" key="8">
    <source>
        <dbReference type="ARBA" id="ARBA00022917"/>
    </source>
</evidence>
<comment type="subunit">
    <text evidence="2 10">Heterotrimer of A, B and C subunits.</text>
</comment>
<comment type="catalytic activity">
    <reaction evidence="9 10">
        <text>L-glutamyl-tRNA(Gln) + L-glutamine + ATP + H2O = L-glutaminyl-tRNA(Gln) + L-glutamate + ADP + phosphate + H(+)</text>
        <dbReference type="Rhea" id="RHEA:17521"/>
        <dbReference type="Rhea" id="RHEA-COMP:9681"/>
        <dbReference type="Rhea" id="RHEA-COMP:9684"/>
        <dbReference type="ChEBI" id="CHEBI:15377"/>
        <dbReference type="ChEBI" id="CHEBI:15378"/>
        <dbReference type="ChEBI" id="CHEBI:29985"/>
        <dbReference type="ChEBI" id="CHEBI:30616"/>
        <dbReference type="ChEBI" id="CHEBI:43474"/>
        <dbReference type="ChEBI" id="CHEBI:58359"/>
        <dbReference type="ChEBI" id="CHEBI:78520"/>
        <dbReference type="ChEBI" id="CHEBI:78521"/>
        <dbReference type="ChEBI" id="CHEBI:456216"/>
        <dbReference type="EC" id="6.3.5.7"/>
    </reaction>
</comment>
<dbReference type="Pfam" id="PF01425">
    <property type="entry name" value="Amidase"/>
    <property type="match status" value="1"/>
</dbReference>
<evidence type="ECO:0000256" key="9">
    <source>
        <dbReference type="ARBA" id="ARBA00047407"/>
    </source>
</evidence>
<dbReference type="RefSeq" id="WP_109646369.1">
    <property type="nucleotide sequence ID" value="NZ_QGGB01000005.1"/>
</dbReference>
<keyword evidence="6 10" id="KW-0547">Nucleotide-binding</keyword>
<dbReference type="Gene3D" id="3.90.1300.10">
    <property type="entry name" value="Amidase signature (AS) domain"/>
    <property type="match status" value="1"/>
</dbReference>